<dbReference type="Proteomes" id="UP000244441">
    <property type="component" value="Chromosome"/>
</dbReference>
<proteinExistence type="predicted"/>
<sequence>MTNAQLFQLALNNNGHFQSTYNPLTAKALKNLIATRIQTENGEFSLVFLHKIDKKSAKIEFMLSKAAIDNHTWLIEKL</sequence>
<dbReference type="EMBL" id="CP026604">
    <property type="protein sequence ID" value="AWB65016.1"/>
    <property type="molecule type" value="Genomic_DNA"/>
</dbReference>
<protein>
    <submittedName>
        <fullName evidence="1">Uncharacterized protein</fullName>
    </submittedName>
</protein>
<name>A0A2S0VLE0_9ALTE</name>
<organism evidence="1 2">
    <name type="scientific">Saccharobesus litoralis</name>
    <dbReference type="NCBI Taxonomy" id="2172099"/>
    <lineage>
        <taxon>Bacteria</taxon>
        <taxon>Pseudomonadati</taxon>
        <taxon>Pseudomonadota</taxon>
        <taxon>Gammaproteobacteria</taxon>
        <taxon>Alteromonadales</taxon>
        <taxon>Alteromonadaceae</taxon>
        <taxon>Saccharobesus</taxon>
    </lineage>
</organism>
<dbReference type="KEGG" id="cate:C2869_00525"/>
<keyword evidence="2" id="KW-1185">Reference proteome</keyword>
<gene>
    <name evidence="1" type="ORF">C2869_00525</name>
</gene>
<reference evidence="1 2" key="1">
    <citation type="submission" date="2018-01" db="EMBL/GenBank/DDBJ databases">
        <title>Genome sequence of a Cantenovulum-like bacteria.</title>
        <authorList>
            <person name="Tan W.R."/>
            <person name="Lau N.-S."/>
            <person name="Go F."/>
            <person name="Amirul A.-A.A."/>
        </authorList>
    </citation>
    <scope>NUCLEOTIDE SEQUENCE [LARGE SCALE GENOMIC DNA]</scope>
    <source>
        <strain evidence="1 2">CCB-QB4</strain>
    </source>
</reference>
<accession>A0A2S0VLE0</accession>
<evidence type="ECO:0000313" key="2">
    <source>
        <dbReference type="Proteomes" id="UP000244441"/>
    </source>
</evidence>
<evidence type="ECO:0000313" key="1">
    <source>
        <dbReference type="EMBL" id="AWB65016.1"/>
    </source>
</evidence>
<dbReference type="AlphaFoldDB" id="A0A2S0VLE0"/>